<gene>
    <name evidence="1" type="ORF">K8I29_19850</name>
</gene>
<reference evidence="1" key="2">
    <citation type="submission" date="2021-08" db="EMBL/GenBank/DDBJ databases">
        <authorList>
            <person name="Dalcin Martins P."/>
        </authorList>
    </citation>
    <scope>NUCLEOTIDE SEQUENCE</scope>
    <source>
        <strain evidence="1">MAG_39</strain>
    </source>
</reference>
<name>A0A953SI58_9BACT</name>
<reference evidence="1" key="1">
    <citation type="journal article" date="2021" name="bioRxiv">
        <title>Unraveling nitrogen, sulfur and carbon metabolic pathways and microbial community transcriptional responses to substrate deprivation and toxicity stresses in a bioreactor mimicking anoxic brackish coastal sediment conditions.</title>
        <authorList>
            <person name="Martins P.D."/>
            <person name="Echeveste M.J."/>
            <person name="Arshad A."/>
            <person name="Kurth J."/>
            <person name="Ouboter H."/>
            <person name="Jetten M.S.M."/>
            <person name="Welte C.U."/>
        </authorList>
    </citation>
    <scope>NUCLEOTIDE SEQUENCE</scope>
    <source>
        <strain evidence="1">MAG_39</strain>
    </source>
</reference>
<accession>A0A953SI58</accession>
<proteinExistence type="predicted"/>
<protein>
    <submittedName>
        <fullName evidence="1">Uncharacterized protein</fullName>
    </submittedName>
</protein>
<evidence type="ECO:0000313" key="1">
    <source>
        <dbReference type="EMBL" id="MBZ0158458.1"/>
    </source>
</evidence>
<dbReference type="Proteomes" id="UP000705867">
    <property type="component" value="Unassembled WGS sequence"/>
</dbReference>
<organism evidence="1 2">
    <name type="scientific">Candidatus Nitrobium versatile</name>
    <dbReference type="NCBI Taxonomy" id="2884831"/>
    <lineage>
        <taxon>Bacteria</taxon>
        <taxon>Pseudomonadati</taxon>
        <taxon>Nitrospirota</taxon>
        <taxon>Nitrospiria</taxon>
        <taxon>Nitrospirales</taxon>
        <taxon>Nitrospiraceae</taxon>
        <taxon>Candidatus Nitrobium</taxon>
    </lineage>
</organism>
<dbReference type="AlphaFoldDB" id="A0A953SI58"/>
<sequence length="89" mass="10129">MDAMMREQLEDVLLRFAEVFSEYKIPEDAFETALHDALDAIDALLRSGPVTAEWLTDEYEVIRDSNPALSTEEIMKRLAAAINEKLRGE</sequence>
<evidence type="ECO:0000313" key="2">
    <source>
        <dbReference type="Proteomes" id="UP000705867"/>
    </source>
</evidence>
<dbReference type="EMBL" id="JAIOIV010000152">
    <property type="protein sequence ID" value="MBZ0158458.1"/>
    <property type="molecule type" value="Genomic_DNA"/>
</dbReference>
<comment type="caution">
    <text evidence="1">The sequence shown here is derived from an EMBL/GenBank/DDBJ whole genome shotgun (WGS) entry which is preliminary data.</text>
</comment>